<reference evidence="1 2" key="1">
    <citation type="submission" date="2021-02" db="EMBL/GenBank/DDBJ databases">
        <title>Variation within the Batrachochytrium salamandrivorans European outbreak.</title>
        <authorList>
            <person name="Kelly M."/>
            <person name="Pasmans F."/>
            <person name="Shea T.P."/>
            <person name="Munoz J.F."/>
            <person name="Carranza S."/>
            <person name="Cuomo C.A."/>
            <person name="Martel A."/>
        </authorList>
    </citation>
    <scope>NUCLEOTIDE SEQUENCE [LARGE SCALE GENOMIC DNA]</scope>
    <source>
        <strain evidence="1 2">AMFP18/2</strain>
    </source>
</reference>
<evidence type="ECO:0000313" key="2">
    <source>
        <dbReference type="Proteomes" id="UP001648503"/>
    </source>
</evidence>
<organism evidence="1 2">
    <name type="scientific">Batrachochytrium salamandrivorans</name>
    <dbReference type="NCBI Taxonomy" id="1357716"/>
    <lineage>
        <taxon>Eukaryota</taxon>
        <taxon>Fungi</taxon>
        <taxon>Fungi incertae sedis</taxon>
        <taxon>Chytridiomycota</taxon>
        <taxon>Chytridiomycota incertae sedis</taxon>
        <taxon>Chytridiomycetes</taxon>
        <taxon>Rhizophydiales</taxon>
        <taxon>Rhizophydiales incertae sedis</taxon>
        <taxon>Batrachochytrium</taxon>
    </lineage>
</organism>
<proteinExistence type="predicted"/>
<evidence type="ECO:0000313" key="1">
    <source>
        <dbReference type="EMBL" id="KAH6600474.1"/>
    </source>
</evidence>
<gene>
    <name evidence="1" type="ORF">BASA50_002296</name>
</gene>
<protein>
    <submittedName>
        <fullName evidence="1">Uncharacterized protein</fullName>
    </submittedName>
</protein>
<dbReference type="Proteomes" id="UP001648503">
    <property type="component" value="Unassembled WGS sequence"/>
</dbReference>
<dbReference type="EMBL" id="JAFCIX010000035">
    <property type="protein sequence ID" value="KAH6600474.1"/>
    <property type="molecule type" value="Genomic_DNA"/>
</dbReference>
<sequence length="83" mass="9155">MLLRGPNHLLLVLVDSLQDSYNDYRRPTYGCCQLARRSSRSTDSLAPLSTGQWLQAPAKATGPCSHRVIGKDWCCHAATALIQ</sequence>
<keyword evidence="2" id="KW-1185">Reference proteome</keyword>
<comment type="caution">
    <text evidence="1">The sequence shown here is derived from an EMBL/GenBank/DDBJ whole genome shotgun (WGS) entry which is preliminary data.</text>
</comment>
<name>A0ABQ8FLS8_9FUNG</name>
<accession>A0ABQ8FLS8</accession>